<sequence>SKHITMAALMDFDKLLTPEMENGGSLFDPDLNDIEMSTLTSKTALVSPSSELFDLLQEDIKTRILDTQGETIYEVGTG</sequence>
<feature type="non-terminal residue" evidence="1">
    <location>
        <position position="78"/>
    </location>
</feature>
<evidence type="ECO:0000313" key="1">
    <source>
        <dbReference type="EMBL" id="CEK81821.1"/>
    </source>
</evidence>
<protein>
    <submittedName>
        <fullName evidence="1">Uncharacterized protein</fullName>
    </submittedName>
</protein>
<name>A0A0B7AP97_9EUPU</name>
<reference evidence="1" key="1">
    <citation type="submission" date="2014-12" db="EMBL/GenBank/DDBJ databases">
        <title>Insight into the proteome of Arion vulgaris.</title>
        <authorList>
            <person name="Aradska J."/>
            <person name="Bulat T."/>
            <person name="Smidak R."/>
            <person name="Sarate P."/>
            <person name="Gangsoo J."/>
            <person name="Sialana F."/>
            <person name="Bilban M."/>
            <person name="Lubec G."/>
        </authorList>
    </citation>
    <scope>NUCLEOTIDE SEQUENCE</scope>
    <source>
        <tissue evidence="1">Skin</tissue>
    </source>
</reference>
<proteinExistence type="predicted"/>
<dbReference type="AlphaFoldDB" id="A0A0B7AP97"/>
<organism evidence="1">
    <name type="scientific">Arion vulgaris</name>
    <dbReference type="NCBI Taxonomy" id="1028688"/>
    <lineage>
        <taxon>Eukaryota</taxon>
        <taxon>Metazoa</taxon>
        <taxon>Spiralia</taxon>
        <taxon>Lophotrochozoa</taxon>
        <taxon>Mollusca</taxon>
        <taxon>Gastropoda</taxon>
        <taxon>Heterobranchia</taxon>
        <taxon>Euthyneura</taxon>
        <taxon>Panpulmonata</taxon>
        <taxon>Eupulmonata</taxon>
        <taxon>Stylommatophora</taxon>
        <taxon>Helicina</taxon>
        <taxon>Arionoidea</taxon>
        <taxon>Arionidae</taxon>
        <taxon>Arion</taxon>
    </lineage>
</organism>
<accession>A0A0B7AP97</accession>
<dbReference type="EMBL" id="HACG01034956">
    <property type="protein sequence ID" value="CEK81821.1"/>
    <property type="molecule type" value="Transcribed_RNA"/>
</dbReference>
<feature type="non-terminal residue" evidence="1">
    <location>
        <position position="1"/>
    </location>
</feature>
<gene>
    <name evidence="1" type="primary">ORF128123</name>
</gene>